<evidence type="ECO:0000313" key="2">
    <source>
        <dbReference type="Proteomes" id="UP000478740"/>
    </source>
</evidence>
<dbReference type="InterPro" id="IPR029055">
    <property type="entry name" value="Ntn_hydrolases_N"/>
</dbReference>
<dbReference type="Gene3D" id="1.10.246.130">
    <property type="match status" value="1"/>
</dbReference>
<dbReference type="RefSeq" id="WP_155045535.1">
    <property type="nucleotide sequence ID" value="NZ_WMIH01000015.1"/>
</dbReference>
<evidence type="ECO:0000313" key="1">
    <source>
        <dbReference type="EMBL" id="MTH65657.1"/>
    </source>
</evidence>
<comment type="caution">
    <text evidence="1">The sequence shown here is derived from an EMBL/GenBank/DDBJ whole genome shotgun (WGS) entry which is preliminary data.</text>
</comment>
<dbReference type="PANTHER" id="PTHR43881:SF5">
    <property type="entry name" value="GAMMA-GLUTAMYLTRANSPEPTIDASE"/>
    <property type="match status" value="1"/>
</dbReference>
<dbReference type="Pfam" id="PF01019">
    <property type="entry name" value="G_glu_transpept"/>
    <property type="match status" value="1"/>
</dbReference>
<dbReference type="Gene3D" id="3.60.20.40">
    <property type="match status" value="1"/>
</dbReference>
<protein>
    <submittedName>
        <fullName evidence="1">Gamma-glutamyltransferase</fullName>
    </submittedName>
</protein>
<name>A0A6L6J4H8_9RHOB</name>
<dbReference type="PRINTS" id="PR01210">
    <property type="entry name" value="GGTRANSPTASE"/>
</dbReference>
<dbReference type="EMBL" id="WMII01000015">
    <property type="protein sequence ID" value="MTH65657.1"/>
    <property type="molecule type" value="Genomic_DNA"/>
</dbReference>
<dbReference type="Proteomes" id="UP000478740">
    <property type="component" value="Unassembled WGS sequence"/>
</dbReference>
<reference evidence="1 2" key="1">
    <citation type="submission" date="2019-11" db="EMBL/GenBank/DDBJ databases">
        <authorList>
            <person name="Dong K."/>
        </authorList>
    </citation>
    <scope>NUCLEOTIDE SEQUENCE [LARGE SCALE GENOMIC DNA]</scope>
    <source>
        <strain evidence="1 2">DK608</strain>
    </source>
</reference>
<accession>A0A6L6J4H8</accession>
<proteinExistence type="predicted"/>
<sequence length="508" mass="53238">MTRAVVISPHDASAKAGADVLAQGGNAIEALVAAGAALAVSYPHFCGLGGDAVWMVTDGKGSVDCYLGIGQATTTPVMQIDQRGPGSMLTTAALVDSWDHLLAHSRDAWSGTRSLGDLLQPAIGLAQDGFAVSASQRFWQEFRGTAPLMPDGDWQRQPDLARTLGLIARDGAASFYRGELAGRIADALRNAGAPLTAADLAATQTRRVAPLRLDYRGLTLHAPPPPTQGATTLQIMGILQRFQMGRMAPDGDAFHHHLVEAVKQAFLDRPAIADPRFAPLDPAALLDAARLDAAAGRISDRAMDWPQPWQPGDTAFLAAVDAQGRAACVLQSLYFDWGSGVMLGDTGIIWQNRGAAFTTQPGHPNAIAPGKRPFYTLNPGMALGPDGRPRLIYGTQGADGQPQTLSLLLSLLIDHGLSAAEALARPRFLLGRTFSDSRDSLKLEDGLPTTTTDALLARGHELSPLPALSPLGGQAGVIRIGPDGGTDAAHDPRSDGGAIFAEPSCSTC</sequence>
<dbReference type="InterPro" id="IPR043138">
    <property type="entry name" value="GGT_lsub"/>
</dbReference>
<keyword evidence="2" id="KW-1185">Reference proteome</keyword>
<dbReference type="AlphaFoldDB" id="A0A6L6J4H8"/>
<dbReference type="InterPro" id="IPR052896">
    <property type="entry name" value="GGT-like_enzyme"/>
</dbReference>
<organism evidence="1 2">
    <name type="scientific">Paracoccus shanxieyensis</name>
    <dbReference type="NCBI Taxonomy" id="2675752"/>
    <lineage>
        <taxon>Bacteria</taxon>
        <taxon>Pseudomonadati</taxon>
        <taxon>Pseudomonadota</taxon>
        <taxon>Alphaproteobacteria</taxon>
        <taxon>Rhodobacterales</taxon>
        <taxon>Paracoccaceae</taxon>
        <taxon>Paracoccus</taxon>
    </lineage>
</organism>
<dbReference type="PANTHER" id="PTHR43881">
    <property type="entry name" value="GAMMA-GLUTAMYLTRANSPEPTIDASE (AFU_ORTHOLOGUE AFUA_4G13580)"/>
    <property type="match status" value="1"/>
</dbReference>
<dbReference type="InterPro" id="IPR043137">
    <property type="entry name" value="GGT_ssub_C"/>
</dbReference>
<dbReference type="SUPFAM" id="SSF56235">
    <property type="entry name" value="N-terminal nucleophile aminohydrolases (Ntn hydrolases)"/>
    <property type="match status" value="1"/>
</dbReference>
<gene>
    <name evidence="1" type="ORF">GL284_15395</name>
</gene>